<sequence length="386" mass="44275">MAGPGHLRPGTGTGRSQDPAAQDSQKLDAVLAAVKRIGDSLELARTLLEAQIDKVTSDLVLLHADHRKLADKTEQERPRNPKDRKNLFIQMDKEGPYFPRPTLELIEGVPIINLFADNWAAIASFQARPDDLVICTYPKAGTTWASEIVDLILNEADPQKTKREAIYIRVPFLEFVAPGVPKGTTLLANAPSPRLIKSHLTVELLPKTFWENNCKIIYVARNAKDVAVSFFYFSQMARILPDPGTWNEFLEKYMAGDVSYGSWYDHVKGWWEKRNDPNVLYLFYEDMKEDLKREIRRILKFLGKDFVEDVLDRIVHHTSFKEMKQNSKSLYDKIPTHVMNHKVSPFLRKGITGDWKNHFTVAQNERFDEAYEKNMAGSSLHFRTEL</sequence>
<dbReference type="PANTHER" id="PTHR11783">
    <property type="entry name" value="SULFOTRANSFERASE SULT"/>
    <property type="match status" value="1"/>
</dbReference>
<proteinExistence type="inferred from homology"/>
<feature type="region of interest" description="Disordered" evidence="6">
    <location>
        <begin position="1"/>
        <end position="25"/>
    </location>
</feature>
<evidence type="ECO:0000256" key="4">
    <source>
        <dbReference type="ARBA" id="ARBA00022679"/>
    </source>
</evidence>
<dbReference type="EC" id="2.8.2.-" evidence="5"/>
<organism evidence="8 9">
    <name type="scientific">Pleurodeles waltl</name>
    <name type="common">Iberian ribbed newt</name>
    <dbReference type="NCBI Taxonomy" id="8319"/>
    <lineage>
        <taxon>Eukaryota</taxon>
        <taxon>Metazoa</taxon>
        <taxon>Chordata</taxon>
        <taxon>Craniata</taxon>
        <taxon>Vertebrata</taxon>
        <taxon>Euteleostomi</taxon>
        <taxon>Amphibia</taxon>
        <taxon>Batrachia</taxon>
        <taxon>Caudata</taxon>
        <taxon>Salamandroidea</taxon>
        <taxon>Salamandridae</taxon>
        <taxon>Pleurodelinae</taxon>
        <taxon>Pleurodeles</taxon>
    </lineage>
</organism>
<evidence type="ECO:0000259" key="7">
    <source>
        <dbReference type="Pfam" id="PF00685"/>
    </source>
</evidence>
<gene>
    <name evidence="8" type="ORF">NDU88_003665</name>
</gene>
<evidence type="ECO:0000256" key="5">
    <source>
        <dbReference type="RuleBase" id="RU361155"/>
    </source>
</evidence>
<comment type="similarity">
    <text evidence="2 5">Belongs to the sulfotransferase 1 family.</text>
</comment>
<accession>A0AAV7PCQ6</accession>
<dbReference type="SUPFAM" id="SSF52540">
    <property type="entry name" value="P-loop containing nucleoside triphosphate hydrolases"/>
    <property type="match status" value="1"/>
</dbReference>
<name>A0AAV7PCQ6_PLEWA</name>
<evidence type="ECO:0000256" key="1">
    <source>
        <dbReference type="ARBA" id="ARBA00004496"/>
    </source>
</evidence>
<keyword evidence="4 5" id="KW-0808">Transferase</keyword>
<dbReference type="AlphaFoldDB" id="A0AAV7PCQ6"/>
<dbReference type="FunFam" id="3.40.50.300:FF:000433">
    <property type="entry name" value="Estrogen sulfotransferase"/>
    <property type="match status" value="1"/>
</dbReference>
<evidence type="ECO:0000313" key="8">
    <source>
        <dbReference type="EMBL" id="KAJ1125231.1"/>
    </source>
</evidence>
<dbReference type="EMBL" id="JANPWB010000011">
    <property type="protein sequence ID" value="KAJ1125231.1"/>
    <property type="molecule type" value="Genomic_DNA"/>
</dbReference>
<comment type="caution">
    <text evidence="8">The sequence shown here is derived from an EMBL/GenBank/DDBJ whole genome shotgun (WGS) entry which is preliminary data.</text>
</comment>
<reference evidence="8" key="1">
    <citation type="journal article" date="2022" name="bioRxiv">
        <title>Sequencing and chromosome-scale assembly of the giantPleurodeles waltlgenome.</title>
        <authorList>
            <person name="Brown T."/>
            <person name="Elewa A."/>
            <person name="Iarovenko S."/>
            <person name="Subramanian E."/>
            <person name="Araus A.J."/>
            <person name="Petzold A."/>
            <person name="Susuki M."/>
            <person name="Suzuki K.-i.T."/>
            <person name="Hayashi T."/>
            <person name="Toyoda A."/>
            <person name="Oliveira C."/>
            <person name="Osipova E."/>
            <person name="Leigh N.D."/>
            <person name="Simon A."/>
            <person name="Yun M.H."/>
        </authorList>
    </citation>
    <scope>NUCLEOTIDE SEQUENCE</scope>
    <source>
        <strain evidence="8">20211129_DDA</strain>
        <tissue evidence="8">Liver</tissue>
    </source>
</reference>
<comment type="subcellular location">
    <subcellularLocation>
        <location evidence="1">Cytoplasm</location>
    </subcellularLocation>
</comment>
<keyword evidence="3" id="KW-0963">Cytoplasm</keyword>
<evidence type="ECO:0000256" key="2">
    <source>
        <dbReference type="ARBA" id="ARBA00005771"/>
    </source>
</evidence>
<protein>
    <recommendedName>
        <fullName evidence="5">Sulfotransferase</fullName>
        <ecNumber evidence="5">2.8.2.-</ecNumber>
    </recommendedName>
</protein>
<dbReference type="GO" id="GO:0008146">
    <property type="term" value="F:sulfotransferase activity"/>
    <property type="evidence" value="ECO:0007669"/>
    <property type="project" value="InterPro"/>
</dbReference>
<evidence type="ECO:0000256" key="6">
    <source>
        <dbReference type="SAM" id="MobiDB-lite"/>
    </source>
</evidence>
<dbReference type="Pfam" id="PF00685">
    <property type="entry name" value="Sulfotransfer_1"/>
    <property type="match status" value="1"/>
</dbReference>
<dbReference type="Gene3D" id="3.40.50.300">
    <property type="entry name" value="P-loop containing nucleotide triphosphate hydrolases"/>
    <property type="match status" value="1"/>
</dbReference>
<dbReference type="InterPro" id="IPR000863">
    <property type="entry name" value="Sulfotransferase_dom"/>
</dbReference>
<dbReference type="GO" id="GO:0005737">
    <property type="term" value="C:cytoplasm"/>
    <property type="evidence" value="ECO:0007669"/>
    <property type="project" value="UniProtKB-SubCell"/>
</dbReference>
<evidence type="ECO:0000256" key="3">
    <source>
        <dbReference type="ARBA" id="ARBA00022490"/>
    </source>
</evidence>
<dbReference type="InterPro" id="IPR027417">
    <property type="entry name" value="P-loop_NTPase"/>
</dbReference>
<keyword evidence="9" id="KW-1185">Reference proteome</keyword>
<dbReference type="Proteomes" id="UP001066276">
    <property type="component" value="Chromosome 7"/>
</dbReference>
<feature type="domain" description="Sulfotransferase" evidence="7">
    <location>
        <begin position="129"/>
        <end position="378"/>
    </location>
</feature>
<evidence type="ECO:0000313" key="9">
    <source>
        <dbReference type="Proteomes" id="UP001066276"/>
    </source>
</evidence>